<sequence>MRKGSRLLDTNDRAQWLKKKQSNETSNLLEFPVNDEVHLLQDRDLDKKIRSETMDAVAVIRVVIPCGAPSSLSRDGLLFYRPKSADHTPHLTISTLVCRSADICSP</sequence>
<name>M4FFF9_BRACM</name>
<dbReference type="AlphaFoldDB" id="M4FFF9"/>
<dbReference type="Gramene" id="Bra039833.1">
    <property type="protein sequence ID" value="Bra039833.1-P"/>
    <property type="gene ID" value="Bra039833"/>
</dbReference>
<evidence type="ECO:0000313" key="2">
    <source>
        <dbReference type="Proteomes" id="UP000011750"/>
    </source>
</evidence>
<protein>
    <submittedName>
        <fullName evidence="1">Uncharacterized protein</fullName>
    </submittedName>
</protein>
<organism evidence="1 2">
    <name type="scientific">Brassica campestris</name>
    <name type="common">Field mustard</name>
    <dbReference type="NCBI Taxonomy" id="3711"/>
    <lineage>
        <taxon>Eukaryota</taxon>
        <taxon>Viridiplantae</taxon>
        <taxon>Streptophyta</taxon>
        <taxon>Embryophyta</taxon>
        <taxon>Tracheophyta</taxon>
        <taxon>Spermatophyta</taxon>
        <taxon>Magnoliopsida</taxon>
        <taxon>eudicotyledons</taxon>
        <taxon>Gunneridae</taxon>
        <taxon>Pentapetalae</taxon>
        <taxon>rosids</taxon>
        <taxon>malvids</taxon>
        <taxon>Brassicales</taxon>
        <taxon>Brassicaceae</taxon>
        <taxon>Brassiceae</taxon>
        <taxon>Brassica</taxon>
    </lineage>
</organism>
<proteinExistence type="predicted"/>
<reference evidence="2" key="1">
    <citation type="journal article" date="2011" name="Nat. Genet.">
        <title>The genome of the mesopolyploid crop species Brassica rapa.</title>
        <authorList>
            <consortium name="Brassica rapa Genome Sequencing Project Consortium"/>
            <person name="Wang X."/>
            <person name="Wang H."/>
            <person name="Wang J."/>
            <person name="Sun R."/>
            <person name="Wu J."/>
            <person name="Liu S."/>
            <person name="Bai Y."/>
            <person name="Mun J.H."/>
            <person name="Bancroft I."/>
            <person name="Cheng F."/>
            <person name="Huang S."/>
            <person name="Li X."/>
            <person name="Hua W."/>
            <person name="Wang J."/>
            <person name="Wang X."/>
            <person name="Freeling M."/>
            <person name="Pires J.C."/>
            <person name="Paterson A.H."/>
            <person name="Chalhoub B."/>
            <person name="Wang B."/>
            <person name="Hayward A."/>
            <person name="Sharpe A.G."/>
            <person name="Park B.S."/>
            <person name="Weisshaar B."/>
            <person name="Liu B."/>
            <person name="Li B."/>
            <person name="Liu B."/>
            <person name="Tong C."/>
            <person name="Song C."/>
            <person name="Duran C."/>
            <person name="Peng C."/>
            <person name="Geng C."/>
            <person name="Koh C."/>
            <person name="Lin C."/>
            <person name="Edwards D."/>
            <person name="Mu D."/>
            <person name="Shen D."/>
            <person name="Soumpourou E."/>
            <person name="Li F."/>
            <person name="Fraser F."/>
            <person name="Conant G."/>
            <person name="Lassalle G."/>
            <person name="King G.J."/>
            <person name="Bonnema G."/>
            <person name="Tang H."/>
            <person name="Wang H."/>
            <person name="Belcram H."/>
            <person name="Zhou H."/>
            <person name="Hirakawa H."/>
            <person name="Abe H."/>
            <person name="Guo H."/>
            <person name="Wang H."/>
            <person name="Jin H."/>
            <person name="Parkin I.A."/>
            <person name="Batley J."/>
            <person name="Kim J.S."/>
            <person name="Just J."/>
            <person name="Li J."/>
            <person name="Xu J."/>
            <person name="Deng J."/>
            <person name="Kim J.A."/>
            <person name="Li J."/>
            <person name="Yu J."/>
            <person name="Meng J."/>
            <person name="Wang J."/>
            <person name="Min J."/>
            <person name="Poulain J."/>
            <person name="Wang J."/>
            <person name="Hatakeyama K."/>
            <person name="Wu K."/>
            <person name="Wang L."/>
            <person name="Fang L."/>
            <person name="Trick M."/>
            <person name="Links M.G."/>
            <person name="Zhao M."/>
            <person name="Jin M."/>
            <person name="Ramchiary N."/>
            <person name="Drou N."/>
            <person name="Berkman P.J."/>
            <person name="Cai Q."/>
            <person name="Huang Q."/>
            <person name="Li R."/>
            <person name="Tabata S."/>
            <person name="Cheng S."/>
            <person name="Zhang S."/>
            <person name="Zhang S."/>
            <person name="Huang S."/>
            <person name="Sato S."/>
            <person name="Sun S."/>
            <person name="Kwon S.J."/>
            <person name="Choi S.R."/>
            <person name="Lee T.H."/>
            <person name="Fan W."/>
            <person name="Zhao X."/>
            <person name="Tan X."/>
            <person name="Xu X."/>
            <person name="Wang Y."/>
            <person name="Qiu Y."/>
            <person name="Yin Y."/>
            <person name="Li Y."/>
            <person name="Du Y."/>
            <person name="Liao Y."/>
            <person name="Lim Y."/>
            <person name="Narusaka Y."/>
            <person name="Wang Y."/>
            <person name="Wang Z."/>
            <person name="Li Z."/>
            <person name="Wang Z."/>
            <person name="Xiong Z."/>
            <person name="Zhang Z."/>
        </authorList>
    </citation>
    <scope>NUCLEOTIDE SEQUENCE [LARGE SCALE GENOMIC DNA]</scope>
    <source>
        <strain evidence="2">cv. Chiifu-401-42</strain>
    </source>
</reference>
<dbReference type="Proteomes" id="UP000011750">
    <property type="component" value="Unassembled WGS sequence"/>
</dbReference>
<reference evidence="2" key="2">
    <citation type="journal article" date="2018" name="Hortic Res">
        <title>Improved Brassica rapa reference genome by single-molecule sequencing and chromosome conformation capture technologies.</title>
        <authorList>
            <person name="Zhang L."/>
            <person name="Cai X."/>
            <person name="Wu J."/>
            <person name="Liu M."/>
            <person name="Grob S."/>
            <person name="Cheng F."/>
            <person name="Liang J."/>
            <person name="Cai C."/>
            <person name="Liu Z."/>
            <person name="Liu B."/>
            <person name="Wang F."/>
            <person name="Li S."/>
            <person name="Liu F."/>
            <person name="Li X."/>
            <person name="Cheng L."/>
            <person name="Yang W."/>
            <person name="Li M.H."/>
            <person name="Grossniklaus U."/>
            <person name="Zheng H."/>
            <person name="Wang X."/>
        </authorList>
    </citation>
    <scope>NUCLEOTIDE SEQUENCE [LARGE SCALE GENOMIC DNA]</scope>
    <source>
        <strain evidence="2">cv. Chiifu-401-42</strain>
    </source>
</reference>
<reference evidence="1" key="3">
    <citation type="submission" date="2023-03" db="UniProtKB">
        <authorList>
            <consortium name="EnsemblPlants"/>
        </authorList>
    </citation>
    <scope>IDENTIFICATION</scope>
    <source>
        <strain evidence="1">cv. Chiifu-401-42</strain>
    </source>
</reference>
<evidence type="ECO:0000313" key="1">
    <source>
        <dbReference type="EnsemblPlants" id="Bra039833.1-P"/>
    </source>
</evidence>
<dbReference type="InParanoid" id="M4FFF9"/>
<accession>M4FFF9</accession>
<dbReference type="EnsemblPlants" id="Bra039833.1">
    <property type="protein sequence ID" value="Bra039833.1-P"/>
    <property type="gene ID" value="Bra039833"/>
</dbReference>
<dbReference type="HOGENOM" id="CLU_2226956_0_0_1"/>
<keyword evidence="2" id="KW-1185">Reference proteome</keyword>